<accession>A0A1D3TSG9</accession>
<proteinExistence type="predicted"/>
<dbReference type="OrthoDB" id="9796842at2"/>
<gene>
    <name evidence="1" type="ORF">SAMN05421730_100664</name>
</gene>
<evidence type="ECO:0000313" key="1">
    <source>
        <dbReference type="EMBL" id="SCP96771.1"/>
    </source>
</evidence>
<dbReference type="Pfam" id="PF21983">
    <property type="entry name" value="NikA-like"/>
    <property type="match status" value="1"/>
</dbReference>
<dbReference type="AlphaFoldDB" id="A0A1D3TSG9"/>
<keyword evidence="2" id="KW-1185">Reference proteome</keyword>
<dbReference type="InterPro" id="IPR053842">
    <property type="entry name" value="NikA-like"/>
</dbReference>
<name>A0A1D3TSG9_9FIRM</name>
<sequence length="109" mass="12562">MAGRQHSIDKLLRLTPEEAKVLAIKAKEAGMSESAYLRLLIDQKPNDYPEIRKMLKELINEVNRIGVNINQITYNNNTELYSKEDKDSLTAYMRKLNLEVKKVVEQIGN</sequence>
<dbReference type="EMBL" id="FMKA01000006">
    <property type="protein sequence ID" value="SCP96771.1"/>
    <property type="molecule type" value="Genomic_DNA"/>
</dbReference>
<dbReference type="RefSeq" id="WP_091232285.1">
    <property type="nucleotide sequence ID" value="NZ_FMKA01000006.1"/>
</dbReference>
<reference evidence="1 2" key="1">
    <citation type="submission" date="2016-09" db="EMBL/GenBank/DDBJ databases">
        <authorList>
            <person name="Capua I."/>
            <person name="De Benedictis P."/>
            <person name="Joannis T."/>
            <person name="Lombin L.H."/>
            <person name="Cattoli G."/>
        </authorList>
    </citation>
    <scope>NUCLEOTIDE SEQUENCE [LARGE SCALE GENOMIC DNA]</scope>
    <source>
        <strain evidence="1 2">GluBS11</strain>
    </source>
</reference>
<evidence type="ECO:0000313" key="2">
    <source>
        <dbReference type="Proteomes" id="UP000199315"/>
    </source>
</evidence>
<protein>
    <submittedName>
        <fullName evidence="1">Mobilisation protein (MobC)</fullName>
    </submittedName>
</protein>
<dbReference type="STRING" id="1619234.SAMN05421730_100664"/>
<dbReference type="Proteomes" id="UP000199315">
    <property type="component" value="Unassembled WGS sequence"/>
</dbReference>
<organism evidence="1 2">
    <name type="scientific">Anaerobium acetethylicum</name>
    <dbReference type="NCBI Taxonomy" id="1619234"/>
    <lineage>
        <taxon>Bacteria</taxon>
        <taxon>Bacillati</taxon>
        <taxon>Bacillota</taxon>
        <taxon>Clostridia</taxon>
        <taxon>Lachnospirales</taxon>
        <taxon>Lachnospiraceae</taxon>
        <taxon>Anaerobium</taxon>
    </lineage>
</organism>